<name>A0ABP7DLC8_9ACTN</name>
<keyword evidence="3" id="KW-1185">Reference proteome</keyword>
<proteinExistence type="predicted"/>
<protein>
    <recommendedName>
        <fullName evidence="4">Peptidase M10 metallopeptidase domain-containing protein</fullName>
    </recommendedName>
</protein>
<feature type="compositionally biased region" description="Low complexity" evidence="1">
    <location>
        <begin position="18"/>
        <end position="31"/>
    </location>
</feature>
<gene>
    <name evidence="2" type="ORF">GCM10022204_25100</name>
</gene>
<dbReference type="EMBL" id="BAAAYX010000009">
    <property type="protein sequence ID" value="GAA3706319.1"/>
    <property type="molecule type" value="Genomic_DNA"/>
</dbReference>
<evidence type="ECO:0000313" key="2">
    <source>
        <dbReference type="EMBL" id="GAA3706319.1"/>
    </source>
</evidence>
<organism evidence="2 3">
    <name type="scientific">Microlunatus aurantiacus</name>
    <dbReference type="NCBI Taxonomy" id="446786"/>
    <lineage>
        <taxon>Bacteria</taxon>
        <taxon>Bacillati</taxon>
        <taxon>Actinomycetota</taxon>
        <taxon>Actinomycetes</taxon>
        <taxon>Propionibacteriales</taxon>
        <taxon>Propionibacteriaceae</taxon>
        <taxon>Microlunatus</taxon>
    </lineage>
</organism>
<feature type="compositionally biased region" description="Basic and acidic residues" evidence="1">
    <location>
        <begin position="1"/>
        <end position="10"/>
    </location>
</feature>
<comment type="caution">
    <text evidence="2">The sequence shown here is derived from an EMBL/GenBank/DDBJ whole genome shotgun (WGS) entry which is preliminary data.</text>
</comment>
<dbReference type="Proteomes" id="UP001500051">
    <property type="component" value="Unassembled WGS sequence"/>
</dbReference>
<evidence type="ECO:0000313" key="3">
    <source>
        <dbReference type="Proteomes" id="UP001500051"/>
    </source>
</evidence>
<accession>A0ABP7DLC8</accession>
<reference evidence="3" key="1">
    <citation type="journal article" date="2019" name="Int. J. Syst. Evol. Microbiol.">
        <title>The Global Catalogue of Microorganisms (GCM) 10K type strain sequencing project: providing services to taxonomists for standard genome sequencing and annotation.</title>
        <authorList>
            <consortium name="The Broad Institute Genomics Platform"/>
            <consortium name="The Broad Institute Genome Sequencing Center for Infectious Disease"/>
            <person name="Wu L."/>
            <person name="Ma J."/>
        </authorList>
    </citation>
    <scope>NUCLEOTIDE SEQUENCE [LARGE SCALE GENOMIC DNA]</scope>
    <source>
        <strain evidence="3">JCM 16548</strain>
    </source>
</reference>
<dbReference type="Gene3D" id="3.40.390.10">
    <property type="entry name" value="Collagenase (Catalytic Domain)"/>
    <property type="match status" value="1"/>
</dbReference>
<evidence type="ECO:0008006" key="4">
    <source>
        <dbReference type="Google" id="ProtNLM"/>
    </source>
</evidence>
<sequence>MRERDGEPATHGKPSRGSAPKAASVPKPAVATTGSPTGTLQLQQLAGNRAVASMVDQIARTTLQRVAVKESPPNETLYNQPGAGGKAGAAQFGGDVSYDMARNGDAGVTITIRIQFMSQSRCGVPRPPGAPATTPDIGDLIGTPAEIPTNDPDNRRAWCQNIVTEQVKPWNGKLALLGEEVNVFSSNTTKRLPVTFTSVAVFGERDKHDQRIIVHPMSTRADRATGNPIDAGNYYLNKGSYSANDSVIAAHEYGHLLGIDDEYSQSNEMLNSLLHQAAPGNAPSAMAAMDKKTVERMVLSSLRAPLVGALTSTLPAVAEAFRAKRAAVKAKMAVAARSGVVDAAVRSALEQNLTTASEPGLAPSIPRAVAFETTANFSNITAAGEGVEAGFSSAAIVRQIAAAYDASLGAAGRATVAVAGVGDTSINVQGSVPAMTAAGGAQQANAAGAAATAVGSAGGPGTFLGFPVLFPPSALVAKLQALPATWGAAGSAVETGVTPAAFATKMAGLVKSSTAAAAAPAPPGAAAPAPTPKIRQSGELYRKAYAIVSSLARDACTQVSSELIAGVVQPVLTTGVSDLESTIQAEVTKVMGTPPSGVAALGPPNPQMTALVAHMKAQLDADKTASAGGGRSPLGAGQAAPDQNVTYTVQSLMGGSKTTAIRADQFNPMVKQFNDKLKKTWEKKFTAEVK</sequence>
<dbReference type="SUPFAM" id="SSF55486">
    <property type="entry name" value="Metalloproteases ('zincins'), catalytic domain"/>
    <property type="match status" value="1"/>
</dbReference>
<dbReference type="InterPro" id="IPR024079">
    <property type="entry name" value="MetalloPept_cat_dom_sf"/>
</dbReference>
<feature type="region of interest" description="Disordered" evidence="1">
    <location>
        <begin position="1"/>
        <end position="36"/>
    </location>
</feature>
<evidence type="ECO:0000256" key="1">
    <source>
        <dbReference type="SAM" id="MobiDB-lite"/>
    </source>
</evidence>